<dbReference type="InterPro" id="IPR036116">
    <property type="entry name" value="FN3_sf"/>
</dbReference>
<dbReference type="GO" id="GO:0000175">
    <property type="term" value="F:3'-5'-RNA exonuclease activity"/>
    <property type="evidence" value="ECO:0007669"/>
    <property type="project" value="TreeGrafter"/>
</dbReference>
<dbReference type="PANTHER" id="PTHR12121">
    <property type="entry name" value="CARBON CATABOLITE REPRESSOR PROTEIN 4"/>
    <property type="match status" value="1"/>
</dbReference>
<dbReference type="Gene3D" id="2.60.40.10">
    <property type="entry name" value="Immunoglobulins"/>
    <property type="match status" value="2"/>
</dbReference>
<dbReference type="InterPro" id="IPR050410">
    <property type="entry name" value="CCR4/nocturin_mRNA_transcr"/>
</dbReference>
<keyword evidence="1" id="KW-0378">Hydrolase</keyword>
<dbReference type="PROSITE" id="PS50853">
    <property type="entry name" value="FN3"/>
    <property type="match status" value="1"/>
</dbReference>
<reference evidence="5" key="1">
    <citation type="submission" date="2019-09" db="EMBL/GenBank/DDBJ databases">
        <authorList>
            <person name="Li J."/>
        </authorList>
    </citation>
    <scope>NUCLEOTIDE SEQUENCE [LARGE SCALE GENOMIC DNA]</scope>
    <source>
        <strain evidence="5">JCM 14732</strain>
    </source>
</reference>
<dbReference type="SUPFAM" id="SSF49265">
    <property type="entry name" value="Fibronectin type III"/>
    <property type="match status" value="1"/>
</dbReference>
<keyword evidence="3" id="KW-0732">Signal</keyword>
<dbReference type="InterPro" id="IPR003961">
    <property type="entry name" value="FN3_dom"/>
</dbReference>
<dbReference type="SUPFAM" id="SSF56219">
    <property type="entry name" value="DNase I-like"/>
    <property type="match status" value="1"/>
</dbReference>
<dbReference type="Pfam" id="PF03372">
    <property type="entry name" value="Exo_endo_phos"/>
    <property type="match status" value="1"/>
</dbReference>
<dbReference type="SMART" id="SM00060">
    <property type="entry name" value="FN3"/>
    <property type="match status" value="2"/>
</dbReference>
<evidence type="ECO:0000256" key="1">
    <source>
        <dbReference type="ARBA" id="ARBA00023295"/>
    </source>
</evidence>
<evidence type="ECO:0000256" key="3">
    <source>
        <dbReference type="SAM" id="SignalP"/>
    </source>
</evidence>
<evidence type="ECO:0000313" key="5">
    <source>
        <dbReference type="EMBL" id="KAA1395172.1"/>
    </source>
</evidence>
<dbReference type="GO" id="GO:0000272">
    <property type="term" value="P:polysaccharide catabolic process"/>
    <property type="evidence" value="ECO:0007669"/>
    <property type="project" value="UniProtKB-KW"/>
</dbReference>
<keyword evidence="6" id="KW-1185">Reference proteome</keyword>
<accession>A0A5M4FBA9</accession>
<keyword evidence="2" id="KW-0624">Polysaccharide degradation</keyword>
<dbReference type="InterPro" id="IPR013783">
    <property type="entry name" value="Ig-like_fold"/>
</dbReference>
<dbReference type="GO" id="GO:0016798">
    <property type="term" value="F:hydrolase activity, acting on glycosyl bonds"/>
    <property type="evidence" value="ECO:0007669"/>
    <property type="project" value="UniProtKB-KW"/>
</dbReference>
<protein>
    <recommendedName>
        <fullName evidence="4">Fibronectin type-III domain-containing protein</fullName>
    </recommendedName>
</protein>
<sequence length="481" mass="52323">MLVLLRRTLMLPVVAALLSTALLSPSSAATAPGLPTGAKVTATWSTATISWGAASGATEYAVCLKRVAADPCVRTSQRTTARTLTFRNLTPVTDTDYYYVIYSYNGTARSATTPQGFDLPPLVVGPIGSISAVRNGDTSIKVRWSAATDAKAYELQLATDSAMQHQLRPRIVERTNAAPGGLTLGTRYYYRVRGTNNGVNGRFTSVKSIRVPSLPAQISVLTYNLCGQDKCVTRANGMKRWTTRKAYAGRIARGTGADIIATQESHDEDTRFGTELPGFALAAYKSAKSLFYNTSKYNKLRSGTITLSSTYKKYAVWAELRDEATRNDFIVVDAHLQPYKGKANDDLRSAQTKVLLSKVAAINPDKLLVVYAGDFNSNKSNADQDRYPGGYDAPLKVFTAAGVPDTFVEATAPVGATWNSANQAINPPLRHSDHVDHIFADAPIIVNDWRVIVSLDDRRWYATPFASDHNPVRAKLTIPGR</sequence>
<feature type="chain" id="PRO_5038984591" description="Fibronectin type-III domain-containing protein" evidence="3">
    <location>
        <begin position="32"/>
        <end position="481"/>
    </location>
</feature>
<dbReference type="InterPro" id="IPR005135">
    <property type="entry name" value="Endo/exonuclease/phosphatase"/>
</dbReference>
<dbReference type="Gene3D" id="3.60.10.10">
    <property type="entry name" value="Endonuclease/exonuclease/phosphatase"/>
    <property type="match status" value="1"/>
</dbReference>
<evidence type="ECO:0000313" key="6">
    <source>
        <dbReference type="Proteomes" id="UP000380867"/>
    </source>
</evidence>
<dbReference type="PANTHER" id="PTHR12121:SF36">
    <property type="entry name" value="ENDONUCLEASE_EXONUCLEASE_PHOSPHATASE DOMAIN-CONTAINING PROTEIN"/>
    <property type="match status" value="1"/>
</dbReference>
<dbReference type="InterPro" id="IPR036691">
    <property type="entry name" value="Endo/exonu/phosph_ase_sf"/>
</dbReference>
<dbReference type="CDD" id="cd00063">
    <property type="entry name" value="FN3"/>
    <property type="match status" value="1"/>
</dbReference>
<dbReference type="EMBL" id="SDPQ02000003">
    <property type="protein sequence ID" value="KAA1395172.1"/>
    <property type="molecule type" value="Genomic_DNA"/>
</dbReference>
<dbReference type="AlphaFoldDB" id="A0A5M4FBA9"/>
<feature type="domain" description="Fibronectin type-III" evidence="4">
    <location>
        <begin position="126"/>
        <end position="214"/>
    </location>
</feature>
<evidence type="ECO:0000259" key="4">
    <source>
        <dbReference type="PROSITE" id="PS50853"/>
    </source>
</evidence>
<dbReference type="OrthoDB" id="4013874at2"/>
<gene>
    <name evidence="5" type="ORF">ESP70_013430</name>
</gene>
<name>A0A5M4FBA9_9ACTN</name>
<organism evidence="5 6">
    <name type="scientific">Aeromicrobium ginsengisoli</name>
    <dbReference type="NCBI Taxonomy" id="363867"/>
    <lineage>
        <taxon>Bacteria</taxon>
        <taxon>Bacillati</taxon>
        <taxon>Actinomycetota</taxon>
        <taxon>Actinomycetes</taxon>
        <taxon>Propionibacteriales</taxon>
        <taxon>Nocardioidaceae</taxon>
        <taxon>Aeromicrobium</taxon>
    </lineage>
</organism>
<dbReference type="Proteomes" id="UP000380867">
    <property type="component" value="Unassembled WGS sequence"/>
</dbReference>
<evidence type="ECO:0000256" key="2">
    <source>
        <dbReference type="ARBA" id="ARBA00023326"/>
    </source>
</evidence>
<feature type="signal peptide" evidence="3">
    <location>
        <begin position="1"/>
        <end position="31"/>
    </location>
</feature>
<proteinExistence type="predicted"/>
<keyword evidence="1" id="KW-0326">Glycosidase</keyword>
<keyword evidence="2" id="KW-0119">Carbohydrate metabolism</keyword>
<comment type="caution">
    <text evidence="5">The sequence shown here is derived from an EMBL/GenBank/DDBJ whole genome shotgun (WGS) entry which is preliminary data.</text>
</comment>
<dbReference type="RefSeq" id="WP_149689840.1">
    <property type="nucleotide sequence ID" value="NZ_SDPQ02000003.1"/>
</dbReference>